<dbReference type="SFLD" id="SFLDG01129">
    <property type="entry name" value="C1.5:_HAD__Beta-PGM__Phosphata"/>
    <property type="match status" value="1"/>
</dbReference>
<comment type="cofactor">
    <cofactor evidence="1">
        <name>Mg(2+)</name>
        <dbReference type="ChEBI" id="CHEBI:18420"/>
    </cofactor>
</comment>
<evidence type="ECO:0000256" key="1">
    <source>
        <dbReference type="ARBA" id="ARBA00001946"/>
    </source>
</evidence>
<dbReference type="Proteomes" id="UP000029507">
    <property type="component" value="Chromosome"/>
</dbReference>
<dbReference type="PRINTS" id="PR00413">
    <property type="entry name" value="HADHALOGNASE"/>
</dbReference>
<dbReference type="GO" id="GO:0019752">
    <property type="term" value="P:carboxylic acid metabolic process"/>
    <property type="evidence" value="ECO:0007669"/>
    <property type="project" value="UniProtKB-ARBA"/>
</dbReference>
<dbReference type="EMBL" id="CP009286">
    <property type="protein sequence ID" value="AIQ65114.1"/>
    <property type="molecule type" value="Genomic_DNA"/>
</dbReference>
<dbReference type="GO" id="GO:0016791">
    <property type="term" value="F:phosphatase activity"/>
    <property type="evidence" value="ECO:0007669"/>
    <property type="project" value="TreeGrafter"/>
</dbReference>
<dbReference type="InterPro" id="IPR036412">
    <property type="entry name" value="HAD-like_sf"/>
</dbReference>
<accession>A0A089N8I2</accession>
<dbReference type="Gene3D" id="3.40.50.1000">
    <property type="entry name" value="HAD superfamily/HAD-like"/>
    <property type="match status" value="1"/>
</dbReference>
<dbReference type="SUPFAM" id="SSF56784">
    <property type="entry name" value="HAD-like"/>
    <property type="match status" value="1"/>
</dbReference>
<dbReference type="HOGENOM" id="CLU_045011_8_6_9"/>
<organism evidence="4 5">
    <name type="scientific">Paenibacillus stellifer</name>
    <dbReference type="NCBI Taxonomy" id="169760"/>
    <lineage>
        <taxon>Bacteria</taxon>
        <taxon>Bacillati</taxon>
        <taxon>Bacillota</taxon>
        <taxon>Bacilli</taxon>
        <taxon>Bacillales</taxon>
        <taxon>Paenibacillaceae</taxon>
        <taxon>Paenibacillus</taxon>
    </lineage>
</organism>
<proteinExistence type="predicted"/>
<dbReference type="PANTHER" id="PTHR46470">
    <property type="entry name" value="N-ACYLNEURAMINATE-9-PHOSPHATASE"/>
    <property type="match status" value="1"/>
</dbReference>
<dbReference type="OrthoDB" id="264363at2"/>
<reference evidence="4 5" key="1">
    <citation type="submission" date="2014-08" db="EMBL/GenBank/DDBJ databases">
        <title>Comparative genomics of the Paenibacillus odorifer group.</title>
        <authorList>
            <person name="den Bakker H.C."/>
            <person name="Tsai Y.-C."/>
            <person name="Martin N."/>
            <person name="Korlach J."/>
            <person name="Wiedmann M."/>
        </authorList>
    </citation>
    <scope>NUCLEOTIDE SEQUENCE [LARGE SCALE GENOMIC DNA]</scope>
    <source>
        <strain evidence="4 5">DSM 14472</strain>
    </source>
</reference>
<sequence>MYKTVIFDLYGTLINIHTDESDEQLWQTLSFHFRYSGVPIEAQELFREFHEEIGRQMSCPKTPCEFPDFVMEETFEAIAARKGVKLGRAWAEETVRWLRLLSMRRLELYDGVEETLLALREKGCKLYLLSNGQKTFVEAELRVLGLDKLLDGIAISSEAGISKPDPLFFGYLADTYGADLSSAVMIGNDHTTDVEGARRAGIDAIYIHSNSSPDATEVDCKYQIWDGDFRRILDFV</sequence>
<dbReference type="InterPro" id="IPR006439">
    <property type="entry name" value="HAD-SF_hydro_IA"/>
</dbReference>
<gene>
    <name evidence="4" type="ORF">PSTEL_20295</name>
</gene>
<dbReference type="PANTHER" id="PTHR46470:SF3">
    <property type="entry name" value="N-ACYLNEURAMINATE-9-PHOSPHATASE"/>
    <property type="match status" value="1"/>
</dbReference>
<dbReference type="RefSeq" id="WP_038697923.1">
    <property type="nucleotide sequence ID" value="NZ_CP009286.1"/>
</dbReference>
<dbReference type="InterPro" id="IPR051400">
    <property type="entry name" value="HAD-like_hydrolase"/>
</dbReference>
<evidence type="ECO:0000256" key="3">
    <source>
        <dbReference type="ARBA" id="ARBA00022842"/>
    </source>
</evidence>
<evidence type="ECO:0000313" key="4">
    <source>
        <dbReference type="EMBL" id="AIQ65114.1"/>
    </source>
</evidence>
<dbReference type="KEGG" id="pste:PSTEL_20295"/>
<dbReference type="AlphaFoldDB" id="A0A089N8I2"/>
<keyword evidence="5" id="KW-1185">Reference proteome</keyword>
<dbReference type="Pfam" id="PF00702">
    <property type="entry name" value="Hydrolase"/>
    <property type="match status" value="1"/>
</dbReference>
<dbReference type="InterPro" id="IPR023214">
    <property type="entry name" value="HAD_sf"/>
</dbReference>
<dbReference type="Gene3D" id="1.10.150.520">
    <property type="match status" value="1"/>
</dbReference>
<protein>
    <submittedName>
        <fullName evidence="4">HAD family hydrolase</fullName>
    </submittedName>
</protein>
<keyword evidence="2 4" id="KW-0378">Hydrolase</keyword>
<keyword evidence="3" id="KW-0460">Magnesium</keyword>
<evidence type="ECO:0000313" key="5">
    <source>
        <dbReference type="Proteomes" id="UP000029507"/>
    </source>
</evidence>
<evidence type="ECO:0000256" key="2">
    <source>
        <dbReference type="ARBA" id="ARBA00022801"/>
    </source>
</evidence>
<dbReference type="NCBIfam" id="TIGR01549">
    <property type="entry name" value="HAD-SF-IA-v1"/>
    <property type="match status" value="1"/>
</dbReference>
<dbReference type="SFLD" id="SFLDS00003">
    <property type="entry name" value="Haloacid_Dehalogenase"/>
    <property type="match status" value="1"/>
</dbReference>
<name>A0A089N8I2_9BACL</name>
<dbReference type="STRING" id="169760.PSTEL_20295"/>